<keyword evidence="3" id="KW-1003">Cell membrane</keyword>
<feature type="transmembrane region" description="Helical" evidence="9">
    <location>
        <begin position="34"/>
        <end position="53"/>
    </location>
</feature>
<keyword evidence="11" id="KW-1185">Reference proteome</keyword>
<comment type="similarity">
    <text evidence="8">Belongs to the binding-protein-dependent transport system permease family. LivHM subfamily.</text>
</comment>
<keyword evidence="6 9" id="KW-1133">Transmembrane helix</keyword>
<evidence type="ECO:0000256" key="7">
    <source>
        <dbReference type="ARBA" id="ARBA00023136"/>
    </source>
</evidence>
<reference evidence="10 11" key="1">
    <citation type="submission" date="2015-01" db="EMBL/GenBank/DDBJ databases">
        <title>Draft genome of the acidophilic iron oxidizer Acidithrix ferrooxidans strain Py-F3.</title>
        <authorList>
            <person name="Poehlein A."/>
            <person name="Eisen S."/>
            <person name="Schloemann M."/>
            <person name="Johnson B.D."/>
            <person name="Daniel R."/>
            <person name="Muehling M."/>
        </authorList>
    </citation>
    <scope>NUCLEOTIDE SEQUENCE [LARGE SCALE GENOMIC DNA]</scope>
    <source>
        <strain evidence="10 11">Py-F3</strain>
    </source>
</reference>
<feature type="transmembrane region" description="Helical" evidence="9">
    <location>
        <begin position="268"/>
        <end position="287"/>
    </location>
</feature>
<proteinExistence type="inferred from homology"/>
<keyword evidence="4 9" id="KW-0812">Transmembrane</keyword>
<evidence type="ECO:0000256" key="6">
    <source>
        <dbReference type="ARBA" id="ARBA00022989"/>
    </source>
</evidence>
<feature type="transmembrane region" description="Helical" evidence="9">
    <location>
        <begin position="95"/>
        <end position="116"/>
    </location>
</feature>
<dbReference type="Pfam" id="PF02653">
    <property type="entry name" value="BPD_transp_2"/>
    <property type="match status" value="1"/>
</dbReference>
<evidence type="ECO:0000256" key="5">
    <source>
        <dbReference type="ARBA" id="ARBA00022970"/>
    </source>
</evidence>
<dbReference type="RefSeq" id="WP_052605903.1">
    <property type="nucleotide sequence ID" value="NZ_JXYS01000072.1"/>
</dbReference>
<evidence type="ECO:0000256" key="1">
    <source>
        <dbReference type="ARBA" id="ARBA00004651"/>
    </source>
</evidence>
<evidence type="ECO:0000313" key="11">
    <source>
        <dbReference type="Proteomes" id="UP000032360"/>
    </source>
</evidence>
<keyword evidence="5" id="KW-0029">Amino-acid transport</keyword>
<feature type="transmembrane region" description="Helical" evidence="9">
    <location>
        <begin position="136"/>
        <end position="160"/>
    </location>
</feature>
<feature type="transmembrane region" description="Helical" evidence="9">
    <location>
        <begin position="6"/>
        <end position="27"/>
    </location>
</feature>
<dbReference type="CDD" id="cd06582">
    <property type="entry name" value="TM_PBP1_LivH_like"/>
    <property type="match status" value="1"/>
</dbReference>
<dbReference type="AlphaFoldDB" id="A0A0D8HGA2"/>
<dbReference type="InterPro" id="IPR052157">
    <property type="entry name" value="BCAA_transport_permease"/>
</dbReference>
<protein>
    <submittedName>
        <fullName evidence="10">High-affinity branched-chain amino acid transport system permease protein LivH</fullName>
    </submittedName>
</protein>
<organism evidence="10 11">
    <name type="scientific">Acidithrix ferrooxidans</name>
    <dbReference type="NCBI Taxonomy" id="1280514"/>
    <lineage>
        <taxon>Bacteria</taxon>
        <taxon>Bacillati</taxon>
        <taxon>Actinomycetota</taxon>
        <taxon>Acidimicrobiia</taxon>
        <taxon>Acidimicrobiales</taxon>
        <taxon>Acidimicrobiaceae</taxon>
        <taxon>Acidithrix</taxon>
    </lineage>
</organism>
<name>A0A0D8HGA2_9ACTN</name>
<sequence>MKLFLLTLGFGFVSASIYALLSVGLSLQFGVTNFVNFAYGAYLGVGMLLTYTFSATLGLPFWLSIVLATIGTGIVSMLISEFILSPFVKRRKSLFYMLIVTFGLSLILDNVLQIIYGVGFNEYPIGQSSPVTIGPFSFTGNQLIIIAIAGIVMIGVHLLLSRSRLGKAMRAMSDNADLARASGIDTNMVTRWTWFISGALAGLGGIVLALNIVSFQTTSGDALLFVIFAAVILGGIGQTYGAMLGALIIGVVTEVSTVFISSAYKQDIAFLVLVIMLLVRPQGLIPAKGKA</sequence>
<dbReference type="PANTHER" id="PTHR11795">
    <property type="entry name" value="BRANCHED-CHAIN AMINO ACID TRANSPORT SYSTEM PERMEASE PROTEIN LIVH"/>
    <property type="match status" value="1"/>
</dbReference>
<keyword evidence="2" id="KW-0813">Transport</keyword>
<accession>A0A0D8HGA2</accession>
<feature type="transmembrane region" description="Helical" evidence="9">
    <location>
        <begin position="59"/>
        <end position="83"/>
    </location>
</feature>
<evidence type="ECO:0000256" key="2">
    <source>
        <dbReference type="ARBA" id="ARBA00022448"/>
    </source>
</evidence>
<dbReference type="GO" id="GO:0022857">
    <property type="term" value="F:transmembrane transporter activity"/>
    <property type="evidence" value="ECO:0007669"/>
    <property type="project" value="InterPro"/>
</dbReference>
<feature type="transmembrane region" description="Helical" evidence="9">
    <location>
        <begin position="192"/>
        <end position="213"/>
    </location>
</feature>
<dbReference type="STRING" id="1280514.AXFE_22900"/>
<dbReference type="InterPro" id="IPR001851">
    <property type="entry name" value="ABC_transp_permease"/>
</dbReference>
<evidence type="ECO:0000313" key="10">
    <source>
        <dbReference type="EMBL" id="KJF16869.1"/>
    </source>
</evidence>
<keyword evidence="7 9" id="KW-0472">Membrane</keyword>
<gene>
    <name evidence="10" type="primary">livH3</name>
    <name evidence="10" type="ORF">AXFE_22900</name>
</gene>
<evidence type="ECO:0000256" key="3">
    <source>
        <dbReference type="ARBA" id="ARBA00022475"/>
    </source>
</evidence>
<evidence type="ECO:0000256" key="8">
    <source>
        <dbReference type="ARBA" id="ARBA00037998"/>
    </source>
</evidence>
<dbReference type="OrthoDB" id="9807115at2"/>
<evidence type="ECO:0000256" key="4">
    <source>
        <dbReference type="ARBA" id="ARBA00022692"/>
    </source>
</evidence>
<comment type="subcellular location">
    <subcellularLocation>
        <location evidence="1">Cell membrane</location>
        <topology evidence="1">Multi-pass membrane protein</topology>
    </subcellularLocation>
</comment>
<comment type="caution">
    <text evidence="10">The sequence shown here is derived from an EMBL/GenBank/DDBJ whole genome shotgun (WGS) entry which is preliminary data.</text>
</comment>
<dbReference type="GO" id="GO:0006865">
    <property type="term" value="P:amino acid transport"/>
    <property type="evidence" value="ECO:0007669"/>
    <property type="project" value="UniProtKB-KW"/>
</dbReference>
<dbReference type="GO" id="GO:0005886">
    <property type="term" value="C:plasma membrane"/>
    <property type="evidence" value="ECO:0007669"/>
    <property type="project" value="UniProtKB-SubCell"/>
</dbReference>
<dbReference type="PATRIC" id="fig|1280514.3.peg.3009"/>
<evidence type="ECO:0000256" key="9">
    <source>
        <dbReference type="SAM" id="Phobius"/>
    </source>
</evidence>
<dbReference type="EMBL" id="JXYS01000072">
    <property type="protein sequence ID" value="KJF16869.1"/>
    <property type="molecule type" value="Genomic_DNA"/>
</dbReference>
<dbReference type="Proteomes" id="UP000032360">
    <property type="component" value="Unassembled WGS sequence"/>
</dbReference>
<dbReference type="PANTHER" id="PTHR11795:SF445">
    <property type="entry name" value="AMINO ACID ABC TRANSPORTER PERMEASE PROTEIN"/>
    <property type="match status" value="1"/>
</dbReference>